<keyword evidence="2" id="KW-1185">Reference proteome</keyword>
<dbReference type="InterPro" id="IPR021269">
    <property type="entry name" value="DUF2848"/>
</dbReference>
<reference evidence="1 2" key="1">
    <citation type="submission" date="2020-11" db="EMBL/GenBank/DDBJ databases">
        <title>Algicoccus daihaiensis sp.nov., isolated from Daihai Lake in Inner Mongolia.</title>
        <authorList>
            <person name="Kai J."/>
        </authorList>
    </citation>
    <scope>NUCLEOTIDE SEQUENCE [LARGE SCALE GENOMIC DNA]</scope>
    <source>
        <strain evidence="2">f23</strain>
    </source>
</reference>
<dbReference type="EMBL" id="CP063982">
    <property type="protein sequence ID" value="UOD49863.1"/>
    <property type="molecule type" value="Genomic_DNA"/>
</dbReference>
<evidence type="ECO:0000313" key="1">
    <source>
        <dbReference type="EMBL" id="UOD49863.1"/>
    </source>
</evidence>
<accession>A0ABY4AIU4</accession>
<protein>
    <submittedName>
        <fullName evidence="1">DUF2848 family protein</fullName>
    </submittedName>
</protein>
<gene>
    <name evidence="1" type="ORF">DHf2319_10475</name>
</gene>
<evidence type="ECO:0000313" key="2">
    <source>
        <dbReference type="Proteomes" id="UP000831607"/>
    </source>
</evidence>
<dbReference type="RefSeq" id="WP_243478108.1">
    <property type="nucleotide sequence ID" value="NZ_CP063982.1"/>
</dbReference>
<sequence>MKISTPNGYLDAPVGNLIVAGWTGRNRAAVEHHIEELKAIGVPPPSTTPLFYRVSPELASADSEQYFLGDTASGEVEPVIIFDGKDLYLGTGSDHTDRAWETQSVAVSKQMCPKPIASTAWRFNDVKEHQDQLTIRSWVRDSQSDSWRLYQDGSLMQIMPLGQLLELSQMTREHRPGTLSVMLCGTVPTIGTIAPAKYFKFEIADPVLGQSIIHEYHCTYLPVAA</sequence>
<name>A0ABY4AIU4_9BURK</name>
<dbReference type="Pfam" id="PF11010">
    <property type="entry name" value="DUF2848"/>
    <property type="match status" value="1"/>
</dbReference>
<dbReference type="Proteomes" id="UP000831607">
    <property type="component" value="Chromosome"/>
</dbReference>
<proteinExistence type="predicted"/>
<organism evidence="1 2">
    <name type="scientific">Orrella daihaiensis</name>
    <dbReference type="NCBI Taxonomy" id="2782176"/>
    <lineage>
        <taxon>Bacteria</taxon>
        <taxon>Pseudomonadati</taxon>
        <taxon>Pseudomonadota</taxon>
        <taxon>Betaproteobacteria</taxon>
        <taxon>Burkholderiales</taxon>
        <taxon>Alcaligenaceae</taxon>
        <taxon>Orrella</taxon>
    </lineage>
</organism>